<keyword evidence="2" id="KW-1185">Reference proteome</keyword>
<dbReference type="KEGG" id="ptes:JQU52_04470"/>
<dbReference type="RefSeq" id="WP_230339936.1">
    <property type="nucleotide sequence ID" value="NZ_CP069798.1"/>
</dbReference>
<accession>A0A892ZP95</accession>
<evidence type="ECO:0000313" key="2">
    <source>
        <dbReference type="Proteomes" id="UP000653156"/>
    </source>
</evidence>
<proteinExistence type="predicted"/>
<dbReference type="Proteomes" id="UP000653156">
    <property type="component" value="Chromosome"/>
</dbReference>
<dbReference type="AlphaFoldDB" id="A0A892ZP95"/>
<dbReference type="EMBL" id="CP069798">
    <property type="protein sequence ID" value="QRQ82649.1"/>
    <property type="molecule type" value="Genomic_DNA"/>
</dbReference>
<reference evidence="1" key="1">
    <citation type="submission" date="2021-02" db="EMBL/GenBank/DDBJ databases">
        <title>Neisseriaceae sp. 26B isolated from the cloaca of a Common Toad-headed Turtle (Mesoclemmys nasuta).</title>
        <authorList>
            <person name="Spergser J."/>
            <person name="Busse H.-J."/>
        </authorList>
    </citation>
    <scope>NUCLEOTIDE SEQUENCE</scope>
    <source>
        <strain evidence="1">26B</strain>
    </source>
</reference>
<evidence type="ECO:0000313" key="1">
    <source>
        <dbReference type="EMBL" id="QRQ82649.1"/>
    </source>
</evidence>
<sequence length="260" mass="28862">MHDDTLPKTEQAPGDLIQDEPLLTYQSLPPGNDDPLAALMSRLPDEASFCTPTLQALFFDTQQHNSALHQAEASNATANASATESATKPAAVSASALAGVHYPLHPLKQHGRDPARIKAAELAVIQHAALEPQMQNWCRSYPDRYIEEKIRAVATVIVTEKGYFGLGMDEQSMLLYDIRFLLASHHHLIADADSWLQQHQPPEQNHGAYFYPVEHNLELAELWLYKRLADGDVVETMSGLKPSPEFAQTIQQVLTAYTWG</sequence>
<name>A0A892ZP95_9NEIS</name>
<organism evidence="1 2">
    <name type="scientific">Paralysiella testudinis</name>
    <dbReference type="NCBI Taxonomy" id="2809020"/>
    <lineage>
        <taxon>Bacteria</taxon>
        <taxon>Pseudomonadati</taxon>
        <taxon>Pseudomonadota</taxon>
        <taxon>Betaproteobacteria</taxon>
        <taxon>Neisseriales</taxon>
        <taxon>Neisseriaceae</taxon>
        <taxon>Paralysiella</taxon>
    </lineage>
</organism>
<protein>
    <submittedName>
        <fullName evidence="1">Uncharacterized protein</fullName>
    </submittedName>
</protein>
<gene>
    <name evidence="1" type="ORF">JQU52_04470</name>
</gene>